<dbReference type="GO" id="GO:0019888">
    <property type="term" value="F:protein phosphatase regulator activity"/>
    <property type="evidence" value="ECO:0007669"/>
    <property type="project" value="TreeGrafter"/>
</dbReference>
<dbReference type="GO" id="GO:0000159">
    <property type="term" value="C:protein phosphatase type 2A complex"/>
    <property type="evidence" value="ECO:0007669"/>
    <property type="project" value="TreeGrafter"/>
</dbReference>
<dbReference type="EMBL" id="CYKH01000463">
    <property type="protein sequence ID" value="CUF96071.1"/>
    <property type="molecule type" value="Genomic_DNA"/>
</dbReference>
<dbReference type="InterPro" id="IPR011989">
    <property type="entry name" value="ARM-like"/>
</dbReference>
<dbReference type="InterPro" id="IPR051023">
    <property type="entry name" value="PP2A_Regulatory_Subunit_A"/>
</dbReference>
<dbReference type="PANTHER" id="PTHR10648">
    <property type="entry name" value="SERINE/THREONINE-PROTEIN PHOSPHATASE PP2A 65 KDA REGULATORY SUBUNIT"/>
    <property type="match status" value="1"/>
</dbReference>
<keyword evidence="1" id="KW-0677">Repeat</keyword>
<dbReference type="Gene3D" id="1.25.10.10">
    <property type="entry name" value="Leucine-rich Repeat Variant"/>
    <property type="match status" value="1"/>
</dbReference>
<sequence length="628" mass="68980">MEREKIPALVFKTFLPSPTDAPFGSSPGTANFTINFTLDDGLPQEEHISYNLNDREQRHRMLQNVGQLATRVRTTTSKHKLFGTLETICDYDDCALPIAQQLPALVQATGATASSLFQVLRPLVLQLCCNLDFAVVLEATEAIRQLLVIVDEHCAEDVLLPMIADLVCSPWAAPRSVGAALLVDIAQHNCSSSDAVEASRQQYMLCCRDSFVQVRRAACRNLSAWLAVIPPHQRTSFVYPLFNAFLMEEGHDTIQVELVSQVVLVANAVGPVDATKYLVHIYHQLCCHRSWRVRYTAAIQLAAFAQLVRKPEDLVGDLLQLANDEEVEIVAAVLKQLHVFAFSVPITVVETKLAPHAKRWIASVVPIVRSAIAQSLFSVILRCELPATRADLLEKLLALVHDPSETVQTSTVSSFARLADVAASNDTVFNQLICTVQQAACSSRWRLRAAVAHQASHLSTSLTEKQFVSLRSLLVTLIVDSVASVRSAALSSLGIVARQYGPMWSAEALCYLMDSPSFAEERLQSLFWMRVVLAHCIAALLPIAAGIHPVAAEALRDRVEHHALHRIPALVSDRVSNVRVAAARAVLILRTCRCSIADSMMEVVHFRLSNDSDPDVVRAASTIADAPY</sequence>
<accession>A0A0S4IUU5</accession>
<gene>
    <name evidence="2" type="ORF">BSAL_67880</name>
</gene>
<organism evidence="2 3">
    <name type="scientific">Bodo saltans</name>
    <name type="common">Flagellated protozoan</name>
    <dbReference type="NCBI Taxonomy" id="75058"/>
    <lineage>
        <taxon>Eukaryota</taxon>
        <taxon>Discoba</taxon>
        <taxon>Euglenozoa</taxon>
        <taxon>Kinetoplastea</taxon>
        <taxon>Metakinetoplastina</taxon>
        <taxon>Eubodonida</taxon>
        <taxon>Bodonidae</taxon>
        <taxon>Bodo</taxon>
    </lineage>
</organism>
<proteinExistence type="predicted"/>
<dbReference type="GO" id="GO:0005829">
    <property type="term" value="C:cytosol"/>
    <property type="evidence" value="ECO:0007669"/>
    <property type="project" value="TreeGrafter"/>
</dbReference>
<evidence type="ECO:0000256" key="1">
    <source>
        <dbReference type="ARBA" id="ARBA00022737"/>
    </source>
</evidence>
<dbReference type="AlphaFoldDB" id="A0A0S4IUU5"/>
<dbReference type="Proteomes" id="UP000051952">
    <property type="component" value="Unassembled WGS sequence"/>
</dbReference>
<dbReference type="SUPFAM" id="SSF48371">
    <property type="entry name" value="ARM repeat"/>
    <property type="match status" value="1"/>
</dbReference>
<reference evidence="3" key="1">
    <citation type="submission" date="2015-09" db="EMBL/GenBank/DDBJ databases">
        <authorList>
            <consortium name="Pathogen Informatics"/>
        </authorList>
    </citation>
    <scope>NUCLEOTIDE SEQUENCE [LARGE SCALE GENOMIC DNA]</scope>
    <source>
        <strain evidence="3">Lake Konstanz</strain>
    </source>
</reference>
<dbReference type="PANTHER" id="PTHR10648:SF23">
    <property type="entry name" value="PHOSPHATASE 2A REGULATORY SUBUNIT, PUTATIVE-RELATED"/>
    <property type="match status" value="1"/>
</dbReference>
<dbReference type="OrthoDB" id="340346at2759"/>
<dbReference type="InterPro" id="IPR016024">
    <property type="entry name" value="ARM-type_fold"/>
</dbReference>
<keyword evidence="3" id="KW-1185">Reference proteome</keyword>
<dbReference type="GO" id="GO:0005634">
    <property type="term" value="C:nucleus"/>
    <property type="evidence" value="ECO:0007669"/>
    <property type="project" value="TreeGrafter"/>
</dbReference>
<dbReference type="VEuPathDB" id="TriTrypDB:BSAL_67880"/>
<dbReference type="OMA" id="RCSIADS"/>
<evidence type="ECO:0000313" key="2">
    <source>
        <dbReference type="EMBL" id="CUF96071.1"/>
    </source>
</evidence>
<protein>
    <submittedName>
        <fullName evidence="2">Protein phosphatase 2A regulatory subunit, putative</fullName>
    </submittedName>
</protein>
<name>A0A0S4IUU5_BODSA</name>
<evidence type="ECO:0000313" key="3">
    <source>
        <dbReference type="Proteomes" id="UP000051952"/>
    </source>
</evidence>